<dbReference type="HOGENOM" id="CLU_2206745_0_0_4"/>
<dbReference type="RefSeq" id="WP_012345985.1">
    <property type="nucleotide sequence ID" value="NC_010524.1"/>
</dbReference>
<protein>
    <submittedName>
        <fullName evidence="1">Uncharacterized protein</fullName>
    </submittedName>
</protein>
<sequence length="107" mass="11868">MSNHQNVTAVLSTETKTLITDLSVITSATPSKLARFILESCNDDLRAVCEELGKYGEGSPQHRAFNKALNQTKYAQLKQLYPLQDAYQAEIARLNQEAAELVAELEV</sequence>
<reference evidence="1 2" key="1">
    <citation type="submission" date="2008-03" db="EMBL/GenBank/DDBJ databases">
        <title>Complete sequence of Leptothrix cholodnii SP-6.</title>
        <authorList>
            <consortium name="US DOE Joint Genome Institute"/>
            <person name="Copeland A."/>
            <person name="Lucas S."/>
            <person name="Lapidus A."/>
            <person name="Glavina del Rio T."/>
            <person name="Dalin E."/>
            <person name="Tice H."/>
            <person name="Bruce D."/>
            <person name="Goodwin L."/>
            <person name="Pitluck S."/>
            <person name="Chertkov O."/>
            <person name="Brettin T."/>
            <person name="Detter J.C."/>
            <person name="Han C."/>
            <person name="Kuske C.R."/>
            <person name="Schmutz J."/>
            <person name="Larimer F."/>
            <person name="Land M."/>
            <person name="Hauser L."/>
            <person name="Kyrpides N."/>
            <person name="Lykidis A."/>
            <person name="Emerson D."/>
            <person name="Richardson P."/>
        </authorList>
    </citation>
    <scope>NUCLEOTIDE SEQUENCE [LARGE SCALE GENOMIC DNA]</scope>
    <source>
        <strain evidence="2">ATCC 51168 / LMG 8142 / SP-6</strain>
    </source>
</reference>
<gene>
    <name evidence="1" type="ordered locus">Lcho_0951</name>
</gene>
<dbReference type="KEGG" id="lch:Lcho_0951"/>
<organism evidence="1 2">
    <name type="scientific">Leptothrix cholodnii (strain ATCC 51168 / LMG 8142 / SP-6)</name>
    <name type="common">Leptothrix discophora (strain SP-6)</name>
    <dbReference type="NCBI Taxonomy" id="395495"/>
    <lineage>
        <taxon>Bacteria</taxon>
        <taxon>Pseudomonadati</taxon>
        <taxon>Pseudomonadota</taxon>
        <taxon>Betaproteobacteria</taxon>
        <taxon>Burkholderiales</taxon>
        <taxon>Sphaerotilaceae</taxon>
        <taxon>Leptothrix</taxon>
    </lineage>
</organism>
<dbReference type="EMBL" id="CP001013">
    <property type="protein sequence ID" value="ACB33223.1"/>
    <property type="molecule type" value="Genomic_DNA"/>
</dbReference>
<evidence type="ECO:0000313" key="1">
    <source>
        <dbReference type="EMBL" id="ACB33223.1"/>
    </source>
</evidence>
<dbReference type="STRING" id="395495.Lcho_0951"/>
<name>B1Y2K7_LEPCP</name>
<dbReference type="Proteomes" id="UP000001693">
    <property type="component" value="Chromosome"/>
</dbReference>
<accession>B1Y2K7</accession>
<proteinExistence type="predicted"/>
<keyword evidence="2" id="KW-1185">Reference proteome</keyword>
<evidence type="ECO:0000313" key="2">
    <source>
        <dbReference type="Proteomes" id="UP000001693"/>
    </source>
</evidence>
<dbReference type="AlphaFoldDB" id="B1Y2K7"/>